<proteinExistence type="predicted"/>
<dbReference type="AlphaFoldDB" id="A0A1M4X0Z2"/>
<organism evidence="1 2">
    <name type="scientific">Chryseobacterium takakiae</name>
    <dbReference type="NCBI Taxonomy" id="1302685"/>
    <lineage>
        <taxon>Bacteria</taxon>
        <taxon>Pseudomonadati</taxon>
        <taxon>Bacteroidota</taxon>
        <taxon>Flavobacteriia</taxon>
        <taxon>Flavobacteriales</taxon>
        <taxon>Weeksellaceae</taxon>
        <taxon>Chryseobacterium group</taxon>
        <taxon>Chryseobacterium</taxon>
    </lineage>
</organism>
<evidence type="ECO:0000313" key="2">
    <source>
        <dbReference type="Proteomes" id="UP000184236"/>
    </source>
</evidence>
<gene>
    <name evidence="1" type="ORF">SAMN05444408_105126</name>
</gene>
<reference evidence="2" key="1">
    <citation type="submission" date="2016-11" db="EMBL/GenBank/DDBJ databases">
        <authorList>
            <person name="Varghese N."/>
            <person name="Submissions S."/>
        </authorList>
    </citation>
    <scope>NUCLEOTIDE SEQUENCE [LARGE SCALE GENOMIC DNA]</scope>
    <source>
        <strain evidence="2">DSM 26898</strain>
    </source>
</reference>
<evidence type="ECO:0000313" key="1">
    <source>
        <dbReference type="EMBL" id="SHE87115.1"/>
    </source>
</evidence>
<dbReference type="Proteomes" id="UP000184236">
    <property type="component" value="Unassembled WGS sequence"/>
</dbReference>
<protein>
    <recommendedName>
        <fullName evidence="3">Bacteriocin-type signal sequence-containing protein</fullName>
    </recommendedName>
</protein>
<dbReference type="RefSeq" id="WP_178337322.1">
    <property type="nucleotide sequence ID" value="NZ_FQVO01000005.1"/>
</dbReference>
<dbReference type="InterPro" id="IPR058074">
    <property type="entry name" value="Bacteriocin-like"/>
</dbReference>
<dbReference type="EMBL" id="FQVO01000005">
    <property type="protein sequence ID" value="SHE87115.1"/>
    <property type="molecule type" value="Genomic_DNA"/>
</dbReference>
<sequence length="51" mass="5639">MKNLKKLNRNTLKTIKGGNSTDIGYCPDNQTYIPCDELCPNGRNPLCAIQA</sequence>
<accession>A0A1M4X0Z2</accession>
<dbReference type="NCBIfam" id="NF047798">
    <property type="entry name" value="leader_Chryseo"/>
    <property type="match status" value="1"/>
</dbReference>
<keyword evidence="2" id="KW-1185">Reference proteome</keyword>
<evidence type="ECO:0008006" key="3">
    <source>
        <dbReference type="Google" id="ProtNLM"/>
    </source>
</evidence>
<name>A0A1M4X0Z2_9FLAO</name>